<organism evidence="14 15">
    <name type="scientific">Caenorhabditis angaria</name>
    <dbReference type="NCBI Taxonomy" id="860376"/>
    <lineage>
        <taxon>Eukaryota</taxon>
        <taxon>Metazoa</taxon>
        <taxon>Ecdysozoa</taxon>
        <taxon>Nematoda</taxon>
        <taxon>Chromadorea</taxon>
        <taxon>Rhabditida</taxon>
        <taxon>Rhabditina</taxon>
        <taxon>Rhabditomorpha</taxon>
        <taxon>Rhabditoidea</taxon>
        <taxon>Rhabditidae</taxon>
        <taxon>Peloderinae</taxon>
        <taxon>Caenorhabditis</taxon>
    </lineage>
</organism>
<dbReference type="InterPro" id="IPR000157">
    <property type="entry name" value="TIR_dom"/>
</dbReference>
<dbReference type="OrthoDB" id="202764at2759"/>
<evidence type="ECO:0000256" key="9">
    <source>
        <dbReference type="ARBA" id="ARBA00023027"/>
    </source>
</evidence>
<evidence type="ECO:0000256" key="11">
    <source>
        <dbReference type="SAM" id="MobiDB-lite"/>
    </source>
</evidence>
<keyword evidence="6" id="KW-0677">Repeat</keyword>
<comment type="similarity">
    <text evidence="2">Belongs to the SARM1 family.</text>
</comment>
<evidence type="ECO:0000313" key="15">
    <source>
        <dbReference type="Proteomes" id="UP001152747"/>
    </source>
</evidence>
<dbReference type="Pfam" id="PF13676">
    <property type="entry name" value="TIR_2"/>
    <property type="match status" value="1"/>
</dbReference>
<dbReference type="GO" id="GO:0061809">
    <property type="term" value="F:NAD+ nucleosidase activity, cyclic ADP-ribose generating"/>
    <property type="evidence" value="ECO:0007669"/>
    <property type="project" value="UniProtKB-EC"/>
</dbReference>
<comment type="catalytic activity">
    <reaction evidence="10">
        <text>NAD(+) + H2O = ADP-D-ribose + nicotinamide + H(+)</text>
        <dbReference type="Rhea" id="RHEA:16301"/>
        <dbReference type="ChEBI" id="CHEBI:15377"/>
        <dbReference type="ChEBI" id="CHEBI:15378"/>
        <dbReference type="ChEBI" id="CHEBI:17154"/>
        <dbReference type="ChEBI" id="CHEBI:57540"/>
        <dbReference type="ChEBI" id="CHEBI:57967"/>
        <dbReference type="EC" id="3.2.2.6"/>
    </reaction>
    <physiologicalReaction direction="left-to-right" evidence="10">
        <dbReference type="Rhea" id="RHEA:16302"/>
    </physiologicalReaction>
</comment>
<dbReference type="InterPro" id="IPR016024">
    <property type="entry name" value="ARM-type_fold"/>
</dbReference>
<dbReference type="PANTHER" id="PTHR22998">
    <property type="entry name" value="SARM1"/>
    <property type="match status" value="1"/>
</dbReference>
<reference evidence="14" key="1">
    <citation type="submission" date="2022-11" db="EMBL/GenBank/DDBJ databases">
        <authorList>
            <person name="Kikuchi T."/>
        </authorList>
    </citation>
    <scope>NUCLEOTIDE SEQUENCE</scope>
    <source>
        <strain evidence="14">PS1010</strain>
    </source>
</reference>
<comment type="subcellular location">
    <subcellularLocation>
        <location evidence="1">Cytoplasm</location>
    </subcellularLocation>
</comment>
<dbReference type="GO" id="GO:0030425">
    <property type="term" value="C:dendrite"/>
    <property type="evidence" value="ECO:0007669"/>
    <property type="project" value="TreeGrafter"/>
</dbReference>
<dbReference type="GO" id="GO:0044297">
    <property type="term" value="C:cell body"/>
    <property type="evidence" value="ECO:0007669"/>
    <property type="project" value="UniProtKB-ARBA"/>
</dbReference>
<name>A0A9P1N3G5_9PELO</name>
<evidence type="ECO:0000256" key="6">
    <source>
        <dbReference type="ARBA" id="ARBA00022737"/>
    </source>
</evidence>
<dbReference type="Gene3D" id="1.25.10.10">
    <property type="entry name" value="Leucine-rich Repeat Variant"/>
    <property type="match status" value="1"/>
</dbReference>
<dbReference type="Pfam" id="PF07647">
    <property type="entry name" value="SAM_2"/>
    <property type="match status" value="1"/>
</dbReference>
<evidence type="ECO:0000256" key="3">
    <source>
        <dbReference type="ARBA" id="ARBA00011982"/>
    </source>
</evidence>
<dbReference type="GO" id="GO:0048678">
    <property type="term" value="P:response to axon injury"/>
    <property type="evidence" value="ECO:0007669"/>
    <property type="project" value="InterPro"/>
</dbReference>
<proteinExistence type="inferred from homology"/>
<accession>A0A9P1N3G5</accession>
<dbReference type="SMART" id="SM00454">
    <property type="entry name" value="SAM"/>
    <property type="match status" value="2"/>
</dbReference>
<dbReference type="InterPro" id="IPR039184">
    <property type="entry name" value="SARM1"/>
</dbReference>
<dbReference type="Proteomes" id="UP001152747">
    <property type="component" value="Unassembled WGS sequence"/>
</dbReference>
<dbReference type="FunFam" id="1.10.150.50:FF:000043">
    <property type="entry name" value="Sterile alpha and TIR motif-containing 1"/>
    <property type="match status" value="1"/>
</dbReference>
<dbReference type="PROSITE" id="PS50104">
    <property type="entry name" value="TIR"/>
    <property type="match status" value="1"/>
</dbReference>
<evidence type="ECO:0000256" key="10">
    <source>
        <dbReference type="ARBA" id="ARBA00047304"/>
    </source>
</evidence>
<dbReference type="FunFam" id="3.40.50.10140:FF:000023">
    <property type="entry name" value="Sterile alpha and TIR motif-containing protein tir-1"/>
    <property type="match status" value="1"/>
</dbReference>
<evidence type="ECO:0000259" key="12">
    <source>
        <dbReference type="PROSITE" id="PS50104"/>
    </source>
</evidence>
<dbReference type="PROSITE" id="PS50105">
    <property type="entry name" value="SAM_DOMAIN"/>
    <property type="match status" value="1"/>
</dbReference>
<evidence type="ECO:0000256" key="7">
    <source>
        <dbReference type="ARBA" id="ARBA00022801"/>
    </source>
</evidence>
<dbReference type="PANTHER" id="PTHR22998:SF1">
    <property type="entry name" value="NAD(+) HYDROLASE SARM1"/>
    <property type="match status" value="1"/>
</dbReference>
<feature type="region of interest" description="Disordered" evidence="11">
    <location>
        <begin position="55"/>
        <end position="75"/>
    </location>
</feature>
<keyword evidence="4" id="KW-0963">Cytoplasm</keyword>
<dbReference type="InterPro" id="IPR035897">
    <property type="entry name" value="Toll_tir_struct_dom_sf"/>
</dbReference>
<dbReference type="Gene3D" id="3.40.50.10140">
    <property type="entry name" value="Toll/interleukin-1 receptor homology (TIR) domain"/>
    <property type="match status" value="1"/>
</dbReference>
<evidence type="ECO:0000256" key="5">
    <source>
        <dbReference type="ARBA" id="ARBA00022588"/>
    </source>
</evidence>
<dbReference type="FunFam" id="1.10.150.50:FF:000101">
    <property type="entry name" value="Sterile alpha and TIR motif-containing protein tir-1"/>
    <property type="match status" value="1"/>
</dbReference>
<dbReference type="GO" id="GO:0045087">
    <property type="term" value="P:innate immune response"/>
    <property type="evidence" value="ECO:0007669"/>
    <property type="project" value="UniProtKB-KW"/>
</dbReference>
<evidence type="ECO:0000259" key="13">
    <source>
        <dbReference type="PROSITE" id="PS50105"/>
    </source>
</evidence>
<dbReference type="GO" id="GO:0019677">
    <property type="term" value="P:NAD+ catabolic process"/>
    <property type="evidence" value="ECO:0007669"/>
    <property type="project" value="UniProtKB-ARBA"/>
</dbReference>
<dbReference type="GO" id="GO:0007165">
    <property type="term" value="P:signal transduction"/>
    <property type="evidence" value="ECO:0007669"/>
    <property type="project" value="InterPro"/>
</dbReference>
<sequence length="1151" mass="129116">MSGGSLNRFPLRRTVQILQTPVQTATIFENVELEANTSESRLEKESKTCAVKPLNNNNTELMKNDGETSELDTEGEYEDFSRVEDFFDFGDLKDRFLEVLHKQDTKEKTKLTDDAFFELDDDDECSLPSSPPSPSSIDIPPSISVPLPPKSAPPFATQITPIVGDDGATASYSLSGTPTPTLLHSAMLHANHISPAHSTNGVSFKISEARLQQSLSTPCNGSEDGTVQRKDSEYRRFKSEGSTAGANLGTSTEAGINVGTPHLDELSPIDQRLVNGGSGRFSLMQQDSVVNPAITTKQSHTEQVAMMHTLKTKASKYQAFIDRAIECMAKNTDEKILEGCAIIIKLMKKAWRTPKVCNDLGNVLCDYLRDREHLDKLIKMFLNTNTCEQVRMCCGKVLEEVMSPGNRDYIVNKNYLKKIMTMAMKLNKNPDQQRLSLSLMESMFNHNTTSTLCLIEFGVLDHILLTCKRATGCPDTLRHAALGLSNLALFSCSEGKKKILQKKVPDWLFLLASQPDNITRYYSCLAICILTITKELEAAVAKSGTLPLIEPFLLTHQDSSFIEEHSQYTQGKSRDWLMRILPLLKSPRRETRIKMTTALSPNNINISTTSTEDSSSNSLLFTPKLRQRDANSNNMLAIVSPSQRNMIISPDCKRNLMPRFETPIAVVSPMDSNNLLTPTRPTSLAHLPQLAVVTPKIRTSLKRYPAKAAFVIKPQMFAKTKTVTLERFRKSRTRRFFHPYAKEIGAIQALKEVASSPDEVAAKFASDALTIIGEEVPYKLAQQVPSWTSDDVQYWVKKIGFEEYVGQFAKHMVDGDLLLHLTENDLLLDIGMRSGLQRKRFMRELESLKIAADYSNVDESNLDQFLMNLSPELSVYTYQMLSNGINRSLLSSLNDDLMQNACGIHNPIHRLKLTQAFENAKHPDDVEVAMLSKQIDVFISYRRSTGNQLASLIKVLLQLHGYKVFIDVDKLYAGKFDTSLLKNIQAAKHFILVLTPNSLDRLLNDDNCEDWVHRELKCAFDHQKNIIPIFDQSFEFPAKEDQIPHDIRNITKYNGVKWVHDYQDACMAKVVRFITGELKNTPTSKDMPAVRNKSSTRAWQGTGLRSGASSRSINRQIEPPTPTYTPTSSTERASIRRKIQSSVSTVSDRVS</sequence>
<evidence type="ECO:0000256" key="8">
    <source>
        <dbReference type="ARBA" id="ARBA00022859"/>
    </source>
</evidence>
<keyword evidence="5" id="KW-0399">Innate immunity</keyword>
<keyword evidence="15" id="KW-1185">Reference proteome</keyword>
<gene>
    <name evidence="14" type="ORF">CAMP_LOCUS9063</name>
</gene>
<dbReference type="SUPFAM" id="SSF48371">
    <property type="entry name" value="ARM repeat"/>
    <property type="match status" value="1"/>
</dbReference>
<evidence type="ECO:0000256" key="1">
    <source>
        <dbReference type="ARBA" id="ARBA00004496"/>
    </source>
</evidence>
<dbReference type="SUPFAM" id="SSF52200">
    <property type="entry name" value="Toll/Interleukin receptor TIR domain"/>
    <property type="match status" value="1"/>
</dbReference>
<evidence type="ECO:0000256" key="4">
    <source>
        <dbReference type="ARBA" id="ARBA00022490"/>
    </source>
</evidence>
<feature type="region of interest" description="Disordered" evidence="11">
    <location>
        <begin position="1081"/>
        <end position="1151"/>
    </location>
</feature>
<dbReference type="CDD" id="cd09502">
    <property type="entry name" value="SAM_SARM1-like_repeat2"/>
    <property type="match status" value="1"/>
</dbReference>
<keyword evidence="7" id="KW-0378">Hydrolase</keyword>
<dbReference type="SMART" id="SM00255">
    <property type="entry name" value="TIR"/>
    <property type="match status" value="1"/>
</dbReference>
<feature type="domain" description="SAM" evidence="13">
    <location>
        <begin position="787"/>
        <end position="851"/>
    </location>
</feature>
<dbReference type="GO" id="GO:0003953">
    <property type="term" value="F:NAD+ nucleosidase activity"/>
    <property type="evidence" value="ECO:0007669"/>
    <property type="project" value="InterPro"/>
</dbReference>
<dbReference type="Gene3D" id="1.10.150.50">
    <property type="entry name" value="Transcription Factor, Ets-1"/>
    <property type="match status" value="2"/>
</dbReference>
<dbReference type="GO" id="GO:0005737">
    <property type="term" value="C:cytoplasm"/>
    <property type="evidence" value="ECO:0007669"/>
    <property type="project" value="UniProtKB-SubCell"/>
</dbReference>
<keyword evidence="8" id="KW-0391">Immunity</keyword>
<dbReference type="InterPro" id="IPR001660">
    <property type="entry name" value="SAM"/>
</dbReference>
<dbReference type="AlphaFoldDB" id="A0A9P1N3G5"/>
<evidence type="ECO:0000256" key="2">
    <source>
        <dbReference type="ARBA" id="ARBA00008291"/>
    </source>
</evidence>
<evidence type="ECO:0000313" key="14">
    <source>
        <dbReference type="EMBL" id="CAI5446426.1"/>
    </source>
</evidence>
<keyword evidence="9" id="KW-0520">NAD</keyword>
<comment type="caution">
    <text evidence="14">The sequence shown here is derived from an EMBL/GenBank/DDBJ whole genome shotgun (WGS) entry which is preliminary data.</text>
</comment>
<dbReference type="CDD" id="cd09501">
    <property type="entry name" value="SAM_SARM1-like_repeat1"/>
    <property type="match status" value="1"/>
</dbReference>
<dbReference type="SUPFAM" id="SSF47769">
    <property type="entry name" value="SAM/Pointed domain"/>
    <property type="match status" value="2"/>
</dbReference>
<dbReference type="InterPro" id="IPR013761">
    <property type="entry name" value="SAM/pointed_sf"/>
</dbReference>
<dbReference type="Pfam" id="PF00536">
    <property type="entry name" value="SAM_1"/>
    <property type="match status" value="1"/>
</dbReference>
<feature type="domain" description="TIR" evidence="12">
    <location>
        <begin position="933"/>
        <end position="1078"/>
    </location>
</feature>
<dbReference type="GO" id="GO:0035591">
    <property type="term" value="F:signaling adaptor activity"/>
    <property type="evidence" value="ECO:0007669"/>
    <property type="project" value="InterPro"/>
</dbReference>
<dbReference type="EC" id="3.2.2.6" evidence="3"/>
<dbReference type="GO" id="GO:0034128">
    <property type="term" value="P:negative regulation of MyD88-independent toll-like receptor signaling pathway"/>
    <property type="evidence" value="ECO:0007669"/>
    <property type="project" value="InterPro"/>
</dbReference>
<dbReference type="EMBL" id="CANHGI010000003">
    <property type="protein sequence ID" value="CAI5446426.1"/>
    <property type="molecule type" value="Genomic_DNA"/>
</dbReference>
<protein>
    <recommendedName>
        <fullName evidence="3">ADP-ribosyl cyclase/cyclic ADP-ribose hydrolase</fullName>
        <ecNumber evidence="3">3.2.2.6</ecNumber>
    </recommendedName>
</protein>
<feature type="compositionally biased region" description="Polar residues" evidence="11">
    <location>
        <begin position="1140"/>
        <end position="1151"/>
    </location>
</feature>
<dbReference type="InterPro" id="IPR011989">
    <property type="entry name" value="ARM-like"/>
</dbReference>